<protein>
    <submittedName>
        <fullName evidence="3">LIPOPROTEIN</fullName>
    </submittedName>
</protein>
<dbReference type="AlphaFoldDB" id="Q98QD0"/>
<keyword evidence="3" id="KW-0449">Lipoprotein</keyword>
<dbReference type="HOGENOM" id="CLU_1494678_0_0_14"/>
<feature type="signal peptide" evidence="1">
    <location>
        <begin position="1"/>
        <end position="26"/>
    </location>
</feature>
<dbReference type="RefSeq" id="WP_010925237.1">
    <property type="nucleotide sequence ID" value="NC_002771.1"/>
</dbReference>
<sequence length="180" mass="20515">MNVKKFSKNKKLFVLFSSIIFVSQLAFISCTTQISQNQKVKILKNELDSIDKIQLVASSNLKNKLASEVEVSDLKKENFQLIKSGKNYNLASDFMLSYELSKENMNSNDEKGTLKIKAILTKDNLKEEKVFIIEGFKTTKVKNTQLLELEIQKIIQAEPAQGSLFKNKLASQVQKNRSFK</sequence>
<name>Q98QD0_MYCPU</name>
<evidence type="ECO:0000259" key="2">
    <source>
        <dbReference type="Pfam" id="PF04200"/>
    </source>
</evidence>
<organism evidence="4">
    <name type="scientific">Mycoplasmopsis pulmonis (strain UAB CTIP)</name>
    <name type="common">Mycoplasma pulmonis</name>
    <dbReference type="NCBI Taxonomy" id="272635"/>
    <lineage>
        <taxon>Bacteria</taxon>
        <taxon>Bacillati</taxon>
        <taxon>Mycoplasmatota</taxon>
        <taxon>Mycoplasmoidales</taxon>
        <taxon>Metamycoplasmataceae</taxon>
        <taxon>Mycoplasmopsis</taxon>
    </lineage>
</organism>
<feature type="domain" description="Lipoprotein-associated type-17" evidence="2">
    <location>
        <begin position="46"/>
        <end position="138"/>
    </location>
</feature>
<dbReference type="InterPro" id="IPR007326">
    <property type="entry name" value="Lipoprotein-assoc_dom"/>
</dbReference>
<keyword evidence="1" id="KW-0732">Signal</keyword>
<dbReference type="Pfam" id="PF04200">
    <property type="entry name" value="Lipoprotein_17"/>
    <property type="match status" value="1"/>
</dbReference>
<evidence type="ECO:0000256" key="1">
    <source>
        <dbReference type="SAM" id="SignalP"/>
    </source>
</evidence>
<dbReference type="eggNOG" id="ENOG502ZCWI">
    <property type="taxonomic scope" value="Bacteria"/>
</dbReference>
<dbReference type="STRING" id="272635.gene:17577037"/>
<dbReference type="PIR" id="D90566">
    <property type="entry name" value="D90566"/>
</dbReference>
<accession>Q98QD0</accession>
<dbReference type="EMBL" id="AL445564">
    <property type="protein sequence ID" value="CAC13609.1"/>
    <property type="molecule type" value="Genomic_DNA"/>
</dbReference>
<dbReference type="KEGG" id="mpu:MYPU_4360"/>
<feature type="chain" id="PRO_5004324985" evidence="1">
    <location>
        <begin position="27"/>
        <end position="180"/>
    </location>
</feature>
<dbReference type="Proteomes" id="UP000000528">
    <property type="component" value="Chromosome"/>
</dbReference>
<gene>
    <name evidence="3" type="ordered locus">MYPU_4360</name>
</gene>
<reference evidence="3 4" key="1">
    <citation type="journal article" date="2001" name="Nucleic Acids Res.">
        <title>The complete genome sequence of the murine respiratory pathogen Mycoplasma pulmonis.</title>
        <authorList>
            <person name="Chambaud I."/>
            <person name="Heilig R."/>
            <person name="Ferris S."/>
            <person name="Barbe V."/>
            <person name="Samson D."/>
            <person name="Galisson F."/>
            <person name="Moszer I."/>
            <person name="Dybvig K."/>
            <person name="Wroblewski H."/>
            <person name="Viari A."/>
            <person name="Rocha E.P.C."/>
            <person name="Blanchard A."/>
        </authorList>
    </citation>
    <scope>NUCLEOTIDE SEQUENCE [LARGE SCALE GENOMIC DNA]</scope>
    <source>
        <strain evidence="3 4">UAB CTIP</strain>
    </source>
</reference>
<evidence type="ECO:0000313" key="3">
    <source>
        <dbReference type="EMBL" id="CAC13609.1"/>
    </source>
</evidence>
<evidence type="ECO:0000313" key="4">
    <source>
        <dbReference type="Proteomes" id="UP000000528"/>
    </source>
</evidence>
<dbReference type="PROSITE" id="PS51257">
    <property type="entry name" value="PROKAR_LIPOPROTEIN"/>
    <property type="match status" value="1"/>
</dbReference>
<proteinExistence type="predicted"/>
<dbReference type="BioCyc" id="MPUL272635:G1GT6-441-MONOMER"/>
<keyword evidence="4" id="KW-1185">Reference proteome</keyword>